<evidence type="ECO:0000313" key="1">
    <source>
        <dbReference type="EMBL" id="SDQ90565.1"/>
    </source>
</evidence>
<dbReference type="Proteomes" id="UP000183471">
    <property type="component" value="Unassembled WGS sequence"/>
</dbReference>
<organism evidence="1 2">
    <name type="scientific">Nitrosospira multiformis</name>
    <dbReference type="NCBI Taxonomy" id="1231"/>
    <lineage>
        <taxon>Bacteria</taxon>
        <taxon>Pseudomonadati</taxon>
        <taxon>Pseudomonadota</taxon>
        <taxon>Betaproteobacteria</taxon>
        <taxon>Nitrosomonadales</taxon>
        <taxon>Nitrosomonadaceae</taxon>
        <taxon>Nitrosospira</taxon>
    </lineage>
</organism>
<sequence length="71" mass="8579">MTERFVWQKVFRYWNRHERKQEPLQLRDAPCLRRNKDTPSILAEMYKLSLSGKMEKGWFHPGATPSHTQSF</sequence>
<reference evidence="1 2" key="1">
    <citation type="submission" date="2016-10" db="EMBL/GenBank/DDBJ databases">
        <authorList>
            <person name="Varghese N."/>
            <person name="Submissions S."/>
        </authorList>
    </citation>
    <scope>NUCLEOTIDE SEQUENCE [LARGE SCALE GENOMIC DNA]</scope>
    <source>
        <strain evidence="1 2">Nl1</strain>
    </source>
</reference>
<keyword evidence="2" id="KW-1185">Reference proteome</keyword>
<protein>
    <submittedName>
        <fullName evidence="1">Uncharacterized protein</fullName>
    </submittedName>
</protein>
<gene>
    <name evidence="1" type="ORF">SAMN05216402_2766</name>
</gene>
<dbReference type="EMBL" id="FNKY01000001">
    <property type="protein sequence ID" value="SDQ90565.1"/>
    <property type="molecule type" value="Genomic_DNA"/>
</dbReference>
<name>A0ABY0TJ37_9PROT</name>
<comment type="caution">
    <text evidence="1">The sequence shown here is derived from an EMBL/GenBank/DDBJ whole genome shotgun (WGS) entry which is preliminary data.</text>
</comment>
<accession>A0ABY0TJ37</accession>
<evidence type="ECO:0000313" key="2">
    <source>
        <dbReference type="Proteomes" id="UP000183471"/>
    </source>
</evidence>
<proteinExistence type="predicted"/>